<reference evidence="3 4" key="1">
    <citation type="submission" date="2017-08" db="EMBL/GenBank/DDBJ databases">
        <title>Fine stratification of microbial communities through a metagenomic profile of the photic zone.</title>
        <authorList>
            <person name="Haro-Moreno J.M."/>
            <person name="Lopez-Perez M."/>
            <person name="De La Torre J."/>
            <person name="Picazo A."/>
            <person name="Camacho A."/>
            <person name="Rodriguez-Valera F."/>
        </authorList>
    </citation>
    <scope>NUCLEOTIDE SEQUENCE [LARGE SCALE GENOMIC DNA]</scope>
    <source>
        <strain evidence="3">MED-G24</strain>
    </source>
</reference>
<dbReference type="PANTHER" id="PTHR43329">
    <property type="entry name" value="EPOXIDE HYDROLASE"/>
    <property type="match status" value="1"/>
</dbReference>
<dbReference type="InterPro" id="IPR000073">
    <property type="entry name" value="AB_hydrolase_1"/>
</dbReference>
<evidence type="ECO:0000313" key="3">
    <source>
        <dbReference type="EMBL" id="PDH36970.1"/>
    </source>
</evidence>
<dbReference type="PRINTS" id="PR00412">
    <property type="entry name" value="EPOXHYDRLASE"/>
</dbReference>
<dbReference type="SUPFAM" id="SSF53474">
    <property type="entry name" value="alpha/beta-Hydrolases"/>
    <property type="match status" value="1"/>
</dbReference>
<dbReference type="InterPro" id="IPR000639">
    <property type="entry name" value="Epox_hydrolase-like"/>
</dbReference>
<comment type="caution">
    <text evidence="3">The sequence shown here is derived from an EMBL/GenBank/DDBJ whole genome shotgun (WGS) entry which is preliminary data.</text>
</comment>
<accession>A0A2A5WKC4</accession>
<dbReference type="Pfam" id="PF00561">
    <property type="entry name" value="Abhydrolase_1"/>
    <property type="match status" value="1"/>
</dbReference>
<dbReference type="GO" id="GO:0016787">
    <property type="term" value="F:hydrolase activity"/>
    <property type="evidence" value="ECO:0007669"/>
    <property type="project" value="UniProtKB-KW"/>
</dbReference>
<keyword evidence="1 3" id="KW-0378">Hydrolase</keyword>
<dbReference type="EMBL" id="NTKD01000055">
    <property type="protein sequence ID" value="PDH36970.1"/>
    <property type="molecule type" value="Genomic_DNA"/>
</dbReference>
<gene>
    <name evidence="3" type="ORF">CNE99_08785</name>
</gene>
<evidence type="ECO:0000259" key="2">
    <source>
        <dbReference type="Pfam" id="PF00561"/>
    </source>
</evidence>
<evidence type="ECO:0000313" key="4">
    <source>
        <dbReference type="Proteomes" id="UP000219327"/>
    </source>
</evidence>
<name>A0A2A5WKC4_9GAMM</name>
<dbReference type="Proteomes" id="UP000219327">
    <property type="component" value="Unassembled WGS sequence"/>
</dbReference>
<protein>
    <submittedName>
        <fullName evidence="3">Epoxide hydrolase</fullName>
    </submittedName>
</protein>
<sequence length="317" mass="35071">MEFVQVTNGDVSLNVAVKGTGPVILCVHGWPELWYSWRHQIAYFSDRGFRVAAMDVRGYGGSTKPHPIEAFSMRNICSDVAAVAKALSPDPVILFGHDWGAPIVWQTTLWHSEQVRAVAGLSVPYFPIGEGAFVEQMKFLYQDKFFYQIYFQTEGVAEAEIEADLPSALRKIYFSLSGDAPLNDWLKDKPADAGLLSGMIDPQPFPSWMSEDDLQVYVDAFKAGGLRGPINRYRAQGIDAEESGPIRGRQIEQPACFIAGSKDICRSFVSGMDLYQNVDGGCDDFRGATIIDDIGHWVQQEAPEETNEALAVFVDGL</sequence>
<evidence type="ECO:0000256" key="1">
    <source>
        <dbReference type="ARBA" id="ARBA00022801"/>
    </source>
</evidence>
<dbReference type="Gene3D" id="3.40.50.1820">
    <property type="entry name" value="alpha/beta hydrolase"/>
    <property type="match status" value="1"/>
</dbReference>
<feature type="domain" description="AB hydrolase-1" evidence="2">
    <location>
        <begin position="22"/>
        <end position="123"/>
    </location>
</feature>
<dbReference type="AlphaFoldDB" id="A0A2A5WKC4"/>
<dbReference type="InterPro" id="IPR029058">
    <property type="entry name" value="AB_hydrolase_fold"/>
</dbReference>
<proteinExistence type="predicted"/>
<organism evidence="3 4">
    <name type="scientific">OM182 bacterium MED-G24</name>
    <dbReference type="NCBI Taxonomy" id="1986255"/>
    <lineage>
        <taxon>Bacteria</taxon>
        <taxon>Pseudomonadati</taxon>
        <taxon>Pseudomonadota</taxon>
        <taxon>Gammaproteobacteria</taxon>
        <taxon>OMG group</taxon>
        <taxon>OM182 clade</taxon>
    </lineage>
</organism>